<dbReference type="SUPFAM" id="SSF53187">
    <property type="entry name" value="Zn-dependent exopeptidases"/>
    <property type="match status" value="1"/>
</dbReference>
<dbReference type="GO" id="GO:0004181">
    <property type="term" value="F:metallocarboxypeptidase activity"/>
    <property type="evidence" value="ECO:0007669"/>
    <property type="project" value="InterPro"/>
</dbReference>
<dbReference type="STRING" id="1891926.Fuma_02606"/>
<protein>
    <submittedName>
        <fullName evidence="5">Zinc carboxypeptidase</fullName>
    </submittedName>
</protein>
<proteinExistence type="inferred from homology"/>
<organism evidence="5 6">
    <name type="scientific">Fuerstiella marisgermanici</name>
    <dbReference type="NCBI Taxonomy" id="1891926"/>
    <lineage>
        <taxon>Bacteria</taxon>
        <taxon>Pseudomonadati</taxon>
        <taxon>Planctomycetota</taxon>
        <taxon>Planctomycetia</taxon>
        <taxon>Planctomycetales</taxon>
        <taxon>Planctomycetaceae</taxon>
        <taxon>Fuerstiella</taxon>
    </lineage>
</organism>
<comment type="cofactor">
    <cofactor evidence="1">
        <name>Zn(2+)</name>
        <dbReference type="ChEBI" id="CHEBI:29105"/>
    </cofactor>
</comment>
<dbReference type="OrthoDB" id="237859at2"/>
<feature type="domain" description="Peptidase M14" evidence="4">
    <location>
        <begin position="144"/>
        <end position="401"/>
    </location>
</feature>
<dbReference type="KEGG" id="fmr:Fuma_02606"/>
<accession>A0A1P8WG16</accession>
<evidence type="ECO:0000259" key="4">
    <source>
        <dbReference type="PROSITE" id="PS52035"/>
    </source>
</evidence>
<dbReference type="Pfam" id="PF00246">
    <property type="entry name" value="Peptidase_M14"/>
    <property type="match status" value="1"/>
</dbReference>
<evidence type="ECO:0000256" key="1">
    <source>
        <dbReference type="ARBA" id="ARBA00001947"/>
    </source>
</evidence>
<gene>
    <name evidence="5" type="ORF">Fuma_02606</name>
</gene>
<dbReference type="Proteomes" id="UP000187735">
    <property type="component" value="Chromosome"/>
</dbReference>
<evidence type="ECO:0000256" key="3">
    <source>
        <dbReference type="SAM" id="SignalP"/>
    </source>
</evidence>
<sequence length="413" mass="46555" precursor="true">MKHTYPLNLFLIFCGLICISDRAAAQMQATADFVGGSAVIISTDAEQQSVHLQPEVRQDRGWPCWWYCRLDGLRVGTPVKLSVSANPAPYRERQVLSQSWLLPDRASISDDNVSWRHSPEPDRKDNVATYTFEATAKTMWVGWGPPFLPSHAEKLLKEVAETLPGAKVFELARTRGNRPVNAIRFGAQESDDARPSAIWIQARQHAWEAGSSWVAQGFLRWAASDDPIAADLRSKATIYVVPIMDVDNVAIGAGGKASVPRDHNRDWDDKPIYPEVLAAQSKIKQLLNSHRFDAFIDLHNPGPNDRKPFYFAPKMDGLPKLQQRNYMRWRAISESLIEGIEPEFRFTGYIKTQEERDRVSSNWVRNHTTPHVVSMTLETSWNRSEGTQQGYQSVGQQLGLTIARYLNGDPSAD</sequence>
<keyword evidence="5" id="KW-0121">Carboxypeptidase</keyword>
<feature type="active site" description="Proton donor/acceptor" evidence="2">
    <location>
        <position position="378"/>
    </location>
</feature>
<dbReference type="PROSITE" id="PS52035">
    <property type="entry name" value="PEPTIDASE_M14"/>
    <property type="match status" value="1"/>
</dbReference>
<dbReference type="AlphaFoldDB" id="A0A1P8WG16"/>
<dbReference type="PANTHER" id="PTHR12756:SF11">
    <property type="entry name" value="CYTOSOLIC CARBOXYPEPTIDASE 1"/>
    <property type="match status" value="1"/>
</dbReference>
<feature type="chain" id="PRO_5012410891" evidence="3">
    <location>
        <begin position="26"/>
        <end position="413"/>
    </location>
</feature>
<feature type="signal peptide" evidence="3">
    <location>
        <begin position="1"/>
        <end position="25"/>
    </location>
</feature>
<keyword evidence="5" id="KW-0378">Hydrolase</keyword>
<dbReference type="GO" id="GO:0008270">
    <property type="term" value="F:zinc ion binding"/>
    <property type="evidence" value="ECO:0007669"/>
    <property type="project" value="InterPro"/>
</dbReference>
<comment type="similarity">
    <text evidence="2">Belongs to the peptidase M14 family.</text>
</comment>
<dbReference type="InterPro" id="IPR050821">
    <property type="entry name" value="Cytosolic_carboxypeptidase"/>
</dbReference>
<evidence type="ECO:0000313" key="5">
    <source>
        <dbReference type="EMBL" id="APZ92994.1"/>
    </source>
</evidence>
<dbReference type="GO" id="GO:0006508">
    <property type="term" value="P:proteolysis"/>
    <property type="evidence" value="ECO:0007669"/>
    <property type="project" value="InterPro"/>
</dbReference>
<evidence type="ECO:0000313" key="6">
    <source>
        <dbReference type="Proteomes" id="UP000187735"/>
    </source>
</evidence>
<dbReference type="RefSeq" id="WP_077024528.1">
    <property type="nucleotide sequence ID" value="NZ_CP017641.1"/>
</dbReference>
<dbReference type="EMBL" id="CP017641">
    <property type="protein sequence ID" value="APZ92994.1"/>
    <property type="molecule type" value="Genomic_DNA"/>
</dbReference>
<dbReference type="Gene3D" id="3.40.630.10">
    <property type="entry name" value="Zn peptidases"/>
    <property type="match status" value="1"/>
</dbReference>
<keyword evidence="6" id="KW-1185">Reference proteome</keyword>
<dbReference type="Gene3D" id="2.60.40.3120">
    <property type="match status" value="1"/>
</dbReference>
<keyword evidence="5" id="KW-0645">Protease</keyword>
<name>A0A1P8WG16_9PLAN</name>
<keyword evidence="3" id="KW-0732">Signal</keyword>
<dbReference type="InterPro" id="IPR000834">
    <property type="entry name" value="Peptidase_M14"/>
</dbReference>
<dbReference type="PANTHER" id="PTHR12756">
    <property type="entry name" value="CYTOSOLIC CARBOXYPEPTIDASE"/>
    <property type="match status" value="1"/>
</dbReference>
<evidence type="ECO:0000256" key="2">
    <source>
        <dbReference type="PROSITE-ProRule" id="PRU01379"/>
    </source>
</evidence>
<reference evidence="5 6" key="1">
    <citation type="journal article" date="2016" name="Front. Microbiol.">
        <title>Fuerstia marisgermanicae gen. nov., sp. nov., an Unusual Member of the Phylum Planctomycetes from the German Wadden Sea.</title>
        <authorList>
            <person name="Kohn T."/>
            <person name="Heuer A."/>
            <person name="Jogler M."/>
            <person name="Vollmers J."/>
            <person name="Boedeker C."/>
            <person name="Bunk B."/>
            <person name="Rast P."/>
            <person name="Borchert D."/>
            <person name="Glockner I."/>
            <person name="Freese H.M."/>
            <person name="Klenk H.P."/>
            <person name="Overmann J."/>
            <person name="Kaster A.K."/>
            <person name="Rohde M."/>
            <person name="Wiegand S."/>
            <person name="Jogler C."/>
        </authorList>
    </citation>
    <scope>NUCLEOTIDE SEQUENCE [LARGE SCALE GENOMIC DNA]</scope>
    <source>
        <strain evidence="5 6">NH11</strain>
    </source>
</reference>